<proteinExistence type="predicted"/>
<feature type="domain" description="HTH myb-type" evidence="8">
    <location>
        <begin position="121"/>
        <end position="175"/>
    </location>
</feature>
<dbReference type="InterPro" id="IPR009057">
    <property type="entry name" value="Homeodomain-like_sf"/>
</dbReference>
<evidence type="ECO:0000256" key="5">
    <source>
        <dbReference type="ARBA" id="ARBA00023163"/>
    </source>
</evidence>
<dbReference type="GO" id="GO:0003677">
    <property type="term" value="F:DNA binding"/>
    <property type="evidence" value="ECO:0007669"/>
    <property type="project" value="UniProtKB-KW"/>
</dbReference>
<evidence type="ECO:0000256" key="6">
    <source>
        <dbReference type="ARBA" id="ARBA00023242"/>
    </source>
</evidence>
<keyword evidence="6" id="KW-0539">Nucleus</keyword>
<dbReference type="FunFam" id="1.10.10.60:FF:000185">
    <property type="entry name" value="MYB transcription factor"/>
    <property type="match status" value="1"/>
</dbReference>
<accession>A0A4Y1RH41</accession>
<comment type="subcellular location">
    <subcellularLocation>
        <location evidence="1">Nucleus</location>
    </subcellularLocation>
</comment>
<protein>
    <submittedName>
        <fullName evidence="9">Myb domain protein 103</fullName>
    </submittedName>
</protein>
<feature type="domain" description="HTH myb-type" evidence="8">
    <location>
        <begin position="68"/>
        <end position="120"/>
    </location>
</feature>
<dbReference type="Gene3D" id="1.10.10.60">
    <property type="entry name" value="Homeodomain-like"/>
    <property type="match status" value="2"/>
</dbReference>
<dbReference type="GO" id="GO:0005634">
    <property type="term" value="C:nucleus"/>
    <property type="evidence" value="ECO:0007669"/>
    <property type="project" value="UniProtKB-SubCell"/>
</dbReference>
<dbReference type="FunFam" id="1.10.10.60:FF:000348">
    <property type="entry name" value="Transcription factor MYB26"/>
    <property type="match status" value="1"/>
</dbReference>
<evidence type="ECO:0000256" key="3">
    <source>
        <dbReference type="ARBA" id="ARBA00023015"/>
    </source>
</evidence>
<dbReference type="EMBL" id="AP019301">
    <property type="protein sequence ID" value="BBH03395.1"/>
    <property type="molecule type" value="Genomic_DNA"/>
</dbReference>
<dbReference type="PANTHER" id="PTHR47997">
    <property type="entry name" value="MYB DOMAIN PROTEIN 55"/>
    <property type="match status" value="1"/>
</dbReference>
<dbReference type="PROSITE" id="PS50090">
    <property type="entry name" value="MYB_LIKE"/>
    <property type="match status" value="2"/>
</dbReference>
<evidence type="ECO:0000259" key="7">
    <source>
        <dbReference type="PROSITE" id="PS50090"/>
    </source>
</evidence>
<sequence>WMGGRFRVDGAPEFVLSLTFKRAVREGPNACKSLLNFTSHANSSLIRQPKNRVEEQYLTMGHHYCCKQRKVKKGLWSPEEDEKLIRYITTHGHCCWRKVPEQAGLQRCGKSCRLRWLNYLRPDIKRGGFTPEEEKLIIRLHGVVGNRWAHIAKCLPGRTDNEIKNYWNSWIKKKLEKPSSPPTTSPPTVDHHQQHNYQMVCNFPNHQDFVNQNFMTKPRDQTLYPSSFPLFMFDAALADDIQANNINAQAAEHFPIGVSNSRNGTWILDQPQHHHQVQALPSSTSPFTNINMDAHFLPALVGPTIGNNNMVPIEVESCNNIDEEGKISMECLQSSTQELNALVHPRQAQHCSSSSFHFWDSVEEPSSSNMSSANLLSSFPSYIYKI</sequence>
<evidence type="ECO:0000259" key="8">
    <source>
        <dbReference type="PROSITE" id="PS51294"/>
    </source>
</evidence>
<feature type="domain" description="Myb-like" evidence="7">
    <location>
        <begin position="121"/>
        <end position="171"/>
    </location>
</feature>
<dbReference type="PROSITE" id="PS51294">
    <property type="entry name" value="HTH_MYB"/>
    <property type="match status" value="2"/>
</dbReference>
<dbReference type="Pfam" id="PF00249">
    <property type="entry name" value="Myb_DNA-binding"/>
    <property type="match status" value="2"/>
</dbReference>
<gene>
    <name evidence="9" type="ORF">Prudu_014254</name>
</gene>
<feature type="domain" description="Myb-like" evidence="7">
    <location>
        <begin position="68"/>
        <end position="120"/>
    </location>
</feature>
<dbReference type="SMART" id="SM00717">
    <property type="entry name" value="SANT"/>
    <property type="match status" value="2"/>
</dbReference>
<dbReference type="AlphaFoldDB" id="A0A4Y1RH41"/>
<dbReference type="InterPro" id="IPR001005">
    <property type="entry name" value="SANT/Myb"/>
</dbReference>
<dbReference type="InterPro" id="IPR051953">
    <property type="entry name" value="Plant_SW-associated_TFs"/>
</dbReference>
<dbReference type="PANTHER" id="PTHR47997:SF31">
    <property type="entry name" value="MYB TRANSCRIPTION FACTOR"/>
    <property type="match status" value="1"/>
</dbReference>
<evidence type="ECO:0000256" key="4">
    <source>
        <dbReference type="ARBA" id="ARBA00023125"/>
    </source>
</evidence>
<feature type="non-terminal residue" evidence="9">
    <location>
        <position position="1"/>
    </location>
</feature>
<keyword evidence="2" id="KW-0677">Repeat</keyword>
<keyword evidence="4" id="KW-0238">DNA-binding</keyword>
<keyword evidence="5" id="KW-0804">Transcription</keyword>
<evidence type="ECO:0000256" key="2">
    <source>
        <dbReference type="ARBA" id="ARBA00022737"/>
    </source>
</evidence>
<evidence type="ECO:0000256" key="1">
    <source>
        <dbReference type="ARBA" id="ARBA00004123"/>
    </source>
</evidence>
<dbReference type="InterPro" id="IPR017930">
    <property type="entry name" value="Myb_dom"/>
</dbReference>
<keyword evidence="3" id="KW-0805">Transcription regulation</keyword>
<reference evidence="9" key="1">
    <citation type="journal article" date="2019" name="Science">
        <title>Mutation of a bHLH transcription factor allowed almond domestication.</title>
        <authorList>
            <person name="Sanchez-Perez R."/>
            <person name="Pavan S."/>
            <person name="Mazzeo R."/>
            <person name="Moldovan C."/>
            <person name="Aiese Cigliano R."/>
            <person name="Del Cueto J."/>
            <person name="Ricciardi F."/>
            <person name="Lotti C."/>
            <person name="Ricciardi L."/>
            <person name="Dicenta F."/>
            <person name="Lopez-Marques R.L."/>
            <person name="Lindberg Moller B."/>
        </authorList>
    </citation>
    <scope>NUCLEOTIDE SEQUENCE</scope>
</reference>
<dbReference type="SUPFAM" id="SSF46689">
    <property type="entry name" value="Homeodomain-like"/>
    <property type="match status" value="1"/>
</dbReference>
<organism evidence="9">
    <name type="scientific">Prunus dulcis</name>
    <name type="common">Almond</name>
    <name type="synonym">Amygdalus dulcis</name>
    <dbReference type="NCBI Taxonomy" id="3755"/>
    <lineage>
        <taxon>Eukaryota</taxon>
        <taxon>Viridiplantae</taxon>
        <taxon>Streptophyta</taxon>
        <taxon>Embryophyta</taxon>
        <taxon>Tracheophyta</taxon>
        <taxon>Spermatophyta</taxon>
        <taxon>Magnoliopsida</taxon>
        <taxon>eudicotyledons</taxon>
        <taxon>Gunneridae</taxon>
        <taxon>Pentapetalae</taxon>
        <taxon>rosids</taxon>
        <taxon>fabids</taxon>
        <taxon>Rosales</taxon>
        <taxon>Rosaceae</taxon>
        <taxon>Amygdaloideae</taxon>
        <taxon>Amygdaleae</taxon>
        <taxon>Prunus</taxon>
    </lineage>
</organism>
<dbReference type="CDD" id="cd00167">
    <property type="entry name" value="SANT"/>
    <property type="match status" value="2"/>
</dbReference>
<evidence type="ECO:0000313" key="9">
    <source>
        <dbReference type="EMBL" id="BBH03395.1"/>
    </source>
</evidence>
<name>A0A4Y1RH41_PRUDU</name>